<dbReference type="HOGENOM" id="CLU_100769_0_0_1"/>
<feature type="region of interest" description="Disordered" evidence="1">
    <location>
        <begin position="48"/>
        <end position="75"/>
    </location>
</feature>
<dbReference type="PaxDb" id="65489-OBART03G23680.1"/>
<organism evidence="2">
    <name type="scientific">Oryza barthii</name>
    <dbReference type="NCBI Taxonomy" id="65489"/>
    <lineage>
        <taxon>Eukaryota</taxon>
        <taxon>Viridiplantae</taxon>
        <taxon>Streptophyta</taxon>
        <taxon>Embryophyta</taxon>
        <taxon>Tracheophyta</taxon>
        <taxon>Spermatophyta</taxon>
        <taxon>Magnoliopsida</taxon>
        <taxon>Liliopsida</taxon>
        <taxon>Poales</taxon>
        <taxon>Poaceae</taxon>
        <taxon>BOP clade</taxon>
        <taxon>Oryzoideae</taxon>
        <taxon>Oryzeae</taxon>
        <taxon>Oryzinae</taxon>
        <taxon>Oryza</taxon>
    </lineage>
</organism>
<reference evidence="2" key="1">
    <citation type="journal article" date="2009" name="Rice">
        <title>De Novo Next Generation Sequencing of Plant Genomes.</title>
        <authorList>
            <person name="Rounsley S."/>
            <person name="Marri P.R."/>
            <person name="Yu Y."/>
            <person name="He R."/>
            <person name="Sisneros N."/>
            <person name="Goicoechea J.L."/>
            <person name="Lee S.J."/>
            <person name="Angelova A."/>
            <person name="Kudrna D."/>
            <person name="Luo M."/>
            <person name="Affourtit J."/>
            <person name="Desany B."/>
            <person name="Knight J."/>
            <person name="Niazi F."/>
            <person name="Egholm M."/>
            <person name="Wing R.A."/>
        </authorList>
    </citation>
    <scope>NUCLEOTIDE SEQUENCE [LARGE SCALE GENOMIC DNA]</scope>
    <source>
        <strain evidence="2">cv. IRGC 105608</strain>
    </source>
</reference>
<feature type="compositionally biased region" description="Gly residues" evidence="1">
    <location>
        <begin position="143"/>
        <end position="152"/>
    </location>
</feature>
<feature type="compositionally biased region" description="Basic and acidic residues" evidence="1">
    <location>
        <begin position="160"/>
        <end position="177"/>
    </location>
</feature>
<feature type="compositionally biased region" description="Low complexity" evidence="1">
    <location>
        <begin position="223"/>
        <end position="241"/>
    </location>
</feature>
<protein>
    <submittedName>
        <fullName evidence="2">Uncharacterized protein</fullName>
    </submittedName>
</protein>
<dbReference type="AlphaFoldDB" id="A0A0D3FKK6"/>
<sequence length="241" mass="26812">MQHLRLHLSTKTLNPQRVYTATGRMKHRRGPRVLTIDRLDHQRGRTNLLNHQNTPWPGLEADGQEKGGASRRGGGLADLKGNCELKARALKTSVSSMFPVRVSGLRGANPITYNCGNPLQLHHQRRERSTRASSRATEKKEGMGGWDGGGERVGLPLLLEPRDDGERGERGKKERNGCCRRMKWPESLTPRKRRPQLRREPDIVAMARTTSRRPTSPQPVPDPTKAAPVPDPVTAAPEATT</sequence>
<reference evidence="2" key="2">
    <citation type="submission" date="2015-03" db="UniProtKB">
        <authorList>
            <consortium name="EnsemblPlants"/>
        </authorList>
    </citation>
    <scope>IDENTIFICATION</scope>
</reference>
<dbReference type="Gramene" id="OBART03G23680.1">
    <property type="protein sequence ID" value="OBART03G23680.1"/>
    <property type="gene ID" value="OBART03G23680"/>
</dbReference>
<evidence type="ECO:0000313" key="2">
    <source>
        <dbReference type="EnsemblPlants" id="OBART03G23680.1"/>
    </source>
</evidence>
<evidence type="ECO:0000256" key="1">
    <source>
        <dbReference type="SAM" id="MobiDB-lite"/>
    </source>
</evidence>
<dbReference type="Proteomes" id="UP000026960">
    <property type="component" value="Chromosome 3"/>
</dbReference>
<feature type="region of interest" description="Disordered" evidence="1">
    <location>
        <begin position="121"/>
        <end position="241"/>
    </location>
</feature>
<keyword evidence="3" id="KW-1185">Reference proteome</keyword>
<accession>A0A0D3FKK6</accession>
<evidence type="ECO:0000313" key="3">
    <source>
        <dbReference type="Proteomes" id="UP000026960"/>
    </source>
</evidence>
<proteinExistence type="predicted"/>
<name>A0A0D3FKK6_9ORYZ</name>
<dbReference type="EnsemblPlants" id="OBART03G23680.1">
    <property type="protein sequence ID" value="OBART03G23680.1"/>
    <property type="gene ID" value="OBART03G23680"/>
</dbReference>